<dbReference type="KEGG" id="dmp:FAK_12290"/>
<dbReference type="InterPro" id="IPR050598">
    <property type="entry name" value="AminoAcid_Transporter"/>
</dbReference>
<name>A0AAU9EAK6_9BACT</name>
<keyword evidence="2 5" id="KW-0812">Transmembrane</keyword>
<evidence type="ECO:0000313" key="7">
    <source>
        <dbReference type="Proteomes" id="UP001366166"/>
    </source>
</evidence>
<dbReference type="InterPro" id="IPR002293">
    <property type="entry name" value="AA/rel_permease1"/>
</dbReference>
<accession>A0AAU9EAK6</accession>
<comment type="subcellular location">
    <subcellularLocation>
        <location evidence="1">Membrane</location>
        <topology evidence="1">Multi-pass membrane protein</topology>
    </subcellularLocation>
</comment>
<keyword evidence="3 5" id="KW-1133">Transmembrane helix</keyword>
<evidence type="ECO:0000256" key="3">
    <source>
        <dbReference type="ARBA" id="ARBA00022989"/>
    </source>
</evidence>
<dbReference type="RefSeq" id="WP_338605889.1">
    <property type="nucleotide sequence ID" value="NZ_AP028679.1"/>
</dbReference>
<feature type="transmembrane region" description="Helical" evidence="5">
    <location>
        <begin position="427"/>
        <end position="444"/>
    </location>
</feature>
<feature type="transmembrane region" description="Helical" evidence="5">
    <location>
        <begin position="139"/>
        <end position="158"/>
    </location>
</feature>
<reference evidence="7" key="1">
    <citation type="journal article" date="2023" name="Arch. Microbiol.">
        <title>Desulfoferula mesophilus gen. nov. sp. nov., a mesophilic sulfate-reducing bacterium isolated from a brackish lake sediment.</title>
        <authorList>
            <person name="Watanabe T."/>
            <person name="Yabe T."/>
            <person name="Tsuji J.M."/>
            <person name="Fukui M."/>
        </authorList>
    </citation>
    <scope>NUCLEOTIDE SEQUENCE [LARGE SCALE GENOMIC DNA]</scope>
    <source>
        <strain evidence="7">12FAK</strain>
    </source>
</reference>
<dbReference type="Pfam" id="PF13520">
    <property type="entry name" value="AA_permease_2"/>
    <property type="match status" value="1"/>
</dbReference>
<keyword evidence="7" id="KW-1185">Reference proteome</keyword>
<dbReference type="PANTHER" id="PTHR11785:SF512">
    <property type="entry name" value="SOBREMESA, ISOFORM B"/>
    <property type="match status" value="1"/>
</dbReference>
<evidence type="ECO:0000256" key="5">
    <source>
        <dbReference type="SAM" id="Phobius"/>
    </source>
</evidence>
<feature type="transmembrane region" description="Helical" evidence="5">
    <location>
        <begin position="398"/>
        <end position="421"/>
    </location>
</feature>
<keyword evidence="4 5" id="KW-0472">Membrane</keyword>
<dbReference type="GO" id="GO:0016020">
    <property type="term" value="C:membrane"/>
    <property type="evidence" value="ECO:0007669"/>
    <property type="project" value="UniProtKB-SubCell"/>
</dbReference>
<feature type="transmembrane region" description="Helical" evidence="5">
    <location>
        <begin position="294"/>
        <end position="319"/>
    </location>
</feature>
<feature type="transmembrane region" description="Helical" evidence="5">
    <location>
        <begin position="89"/>
        <end position="119"/>
    </location>
</feature>
<dbReference type="PIRSF" id="PIRSF006060">
    <property type="entry name" value="AA_transporter"/>
    <property type="match status" value="1"/>
</dbReference>
<dbReference type="EMBL" id="AP028679">
    <property type="protein sequence ID" value="BEQ14163.1"/>
    <property type="molecule type" value="Genomic_DNA"/>
</dbReference>
<proteinExistence type="predicted"/>
<feature type="transmembrane region" description="Helical" evidence="5">
    <location>
        <begin position="12"/>
        <end position="39"/>
    </location>
</feature>
<feature type="transmembrane region" description="Helical" evidence="5">
    <location>
        <begin position="170"/>
        <end position="190"/>
    </location>
</feature>
<dbReference type="Proteomes" id="UP001366166">
    <property type="component" value="Chromosome"/>
</dbReference>
<dbReference type="GO" id="GO:0015179">
    <property type="term" value="F:L-amino acid transmembrane transporter activity"/>
    <property type="evidence" value="ECO:0007669"/>
    <property type="project" value="TreeGrafter"/>
</dbReference>
<evidence type="ECO:0000313" key="6">
    <source>
        <dbReference type="EMBL" id="BEQ14163.1"/>
    </source>
</evidence>
<gene>
    <name evidence="6" type="ORF">FAK_12290</name>
</gene>
<dbReference type="AlphaFoldDB" id="A0AAU9EAK6"/>
<feature type="transmembrane region" description="Helical" evidence="5">
    <location>
        <begin position="244"/>
        <end position="266"/>
    </location>
</feature>
<evidence type="ECO:0000256" key="2">
    <source>
        <dbReference type="ARBA" id="ARBA00022692"/>
    </source>
</evidence>
<feature type="transmembrane region" description="Helical" evidence="5">
    <location>
        <begin position="364"/>
        <end position="386"/>
    </location>
</feature>
<feature type="transmembrane region" description="Helical" evidence="5">
    <location>
        <begin position="210"/>
        <end position="232"/>
    </location>
</feature>
<feature type="transmembrane region" description="Helical" evidence="5">
    <location>
        <begin position="340"/>
        <end position="358"/>
    </location>
</feature>
<evidence type="ECO:0000256" key="1">
    <source>
        <dbReference type="ARBA" id="ARBA00004141"/>
    </source>
</evidence>
<evidence type="ECO:0000256" key="4">
    <source>
        <dbReference type="ARBA" id="ARBA00023136"/>
    </source>
</evidence>
<dbReference type="PANTHER" id="PTHR11785">
    <property type="entry name" value="AMINO ACID TRANSPORTER"/>
    <property type="match status" value="1"/>
</dbReference>
<sequence>MNDGHRELRRSLGTFSAAMIIVANMVGTGIFTASGFILAQTASPVLFMSCWLAGGMIALAGALSYAELGARYPQAGGEYVFLRQSLGPLWGFLSGWISLVVGFSAPIAAAAVAGAGYLLRAWPQAAGWSLPLGVGGLSLSVETLAALALLLGFTLLHAASLRVGVRVQNLLTGFKLVVLTGLIAAGLGAWDGQGLWGQSLAASGSPASRMAVALVFVSFAYSGFNAAAYLGGEIKNPQRSLPRALLLGTSLVVVLYLLINLAYLSAVPLQQMAGVKEVGALTAQALLGPLGGRVFSLLVALCLLSSLGAMTLTGPRVYYAMARDGVFFQALGRVRPSSGVPANSVWLQAAIAAFLVLTASFEALLFYIGFTLSLFAALSVVGLLVLRRRLGPPDTFRVPLYPWVPLLFIGSNAWIIVFSLAGDPWRALPGGVTLAAGAVLYLVFRRRGRGERERG</sequence>
<organism evidence="6 7">
    <name type="scientific">Desulfoferula mesophila</name>
    <dbReference type="NCBI Taxonomy" id="3058419"/>
    <lineage>
        <taxon>Bacteria</taxon>
        <taxon>Pseudomonadati</taxon>
        <taxon>Thermodesulfobacteriota</taxon>
        <taxon>Desulfarculia</taxon>
        <taxon>Desulfarculales</taxon>
        <taxon>Desulfarculaceae</taxon>
        <taxon>Desulfoferula</taxon>
    </lineage>
</organism>
<protein>
    <submittedName>
        <fullName evidence="6">Amino acid permease</fullName>
    </submittedName>
</protein>
<feature type="transmembrane region" description="Helical" evidence="5">
    <location>
        <begin position="45"/>
        <end position="68"/>
    </location>
</feature>
<dbReference type="Gene3D" id="1.20.1740.10">
    <property type="entry name" value="Amino acid/polyamine transporter I"/>
    <property type="match status" value="1"/>
</dbReference>